<evidence type="ECO:0000256" key="2">
    <source>
        <dbReference type="ARBA" id="ARBA00022642"/>
    </source>
</evidence>
<dbReference type="EMBL" id="OX458333">
    <property type="protein sequence ID" value="CAI8808794.1"/>
    <property type="molecule type" value="Genomic_DNA"/>
</dbReference>
<accession>A0ABM9I0K6</accession>
<organism evidence="8 9">
    <name type="scientific">Methylocaldum szegediense</name>
    <dbReference type="NCBI Taxonomy" id="73780"/>
    <lineage>
        <taxon>Bacteria</taxon>
        <taxon>Pseudomonadati</taxon>
        <taxon>Pseudomonadota</taxon>
        <taxon>Gammaproteobacteria</taxon>
        <taxon>Methylococcales</taxon>
        <taxon>Methylococcaceae</taxon>
        <taxon>Methylocaldum</taxon>
    </lineage>
</organism>
<keyword evidence="6" id="KW-0067">ATP-binding</keyword>
<evidence type="ECO:0000256" key="1">
    <source>
        <dbReference type="ARBA" id="ARBA00004790"/>
    </source>
</evidence>
<reference evidence="8 9" key="1">
    <citation type="submission" date="2023-03" db="EMBL/GenBank/DDBJ databases">
        <authorList>
            <person name="Pearce D."/>
        </authorList>
    </citation>
    <scope>NUCLEOTIDE SEQUENCE [LARGE SCALE GENOMIC DNA]</scope>
    <source>
        <strain evidence="8">Msz</strain>
    </source>
</reference>
<dbReference type="PANTHER" id="PTHR39321">
    <property type="entry name" value="NICOTINATE-NUCLEOTIDE ADENYLYLTRANSFERASE-RELATED"/>
    <property type="match status" value="1"/>
</dbReference>
<evidence type="ECO:0000256" key="7">
    <source>
        <dbReference type="ARBA" id="ARBA00023027"/>
    </source>
</evidence>
<keyword evidence="5" id="KW-0547">Nucleotide-binding</keyword>
<name>A0ABM9I0K6_9GAMM</name>
<gene>
    <name evidence="8" type="ORF">MSZNOR_1738</name>
</gene>
<dbReference type="Proteomes" id="UP001162030">
    <property type="component" value="Chromosome"/>
</dbReference>
<keyword evidence="4 8" id="KW-0548">Nucleotidyltransferase</keyword>
<evidence type="ECO:0000256" key="6">
    <source>
        <dbReference type="ARBA" id="ARBA00022840"/>
    </source>
</evidence>
<keyword evidence="7" id="KW-0520">NAD</keyword>
<evidence type="ECO:0000256" key="4">
    <source>
        <dbReference type="ARBA" id="ARBA00022695"/>
    </source>
</evidence>
<proteinExistence type="predicted"/>
<comment type="pathway">
    <text evidence="1">Cofactor biosynthesis; NAD(+) biosynthesis.</text>
</comment>
<dbReference type="Gene3D" id="3.40.50.620">
    <property type="entry name" value="HUPs"/>
    <property type="match status" value="1"/>
</dbReference>
<evidence type="ECO:0000256" key="5">
    <source>
        <dbReference type="ARBA" id="ARBA00022741"/>
    </source>
</evidence>
<sequence>MKTPPRRIAAYGTAADPPHLGHMDCLAQLLALDYDLVYFLLSAGHAFGKTMKPFASRLAMAQMLIAERFPGEQRIRVSGLEGEIARSTPDERVYSIDVLEHLRRLHPQAELHLALGPDNAAPEVLRRFKDYQRLAEEFGLVTLEERVHVRSTWIRAELGRACPDRQALESALGVALTDHLLTTGLYKNSGITE</sequence>
<dbReference type="RefSeq" id="WP_026610174.1">
    <property type="nucleotide sequence ID" value="NZ_OX458333.1"/>
</dbReference>
<dbReference type="InterPro" id="IPR014729">
    <property type="entry name" value="Rossmann-like_a/b/a_fold"/>
</dbReference>
<protein>
    <submittedName>
        <fullName evidence="8">Nicotinate-nucleotide adenylyltransferase</fullName>
    </submittedName>
</protein>
<evidence type="ECO:0000313" key="8">
    <source>
        <dbReference type="EMBL" id="CAI8808794.1"/>
    </source>
</evidence>
<dbReference type="InterPro" id="IPR005248">
    <property type="entry name" value="NadD/NMNAT"/>
</dbReference>
<evidence type="ECO:0000256" key="3">
    <source>
        <dbReference type="ARBA" id="ARBA00022679"/>
    </source>
</evidence>
<keyword evidence="2" id="KW-0662">Pyridine nucleotide biosynthesis</keyword>
<keyword evidence="3" id="KW-0808">Transferase</keyword>
<keyword evidence="9" id="KW-1185">Reference proteome</keyword>
<dbReference type="PANTHER" id="PTHR39321:SF3">
    <property type="entry name" value="PHOSPHOPANTETHEINE ADENYLYLTRANSFERASE"/>
    <property type="match status" value="1"/>
</dbReference>
<evidence type="ECO:0000313" key="9">
    <source>
        <dbReference type="Proteomes" id="UP001162030"/>
    </source>
</evidence>
<dbReference type="GO" id="GO:0016779">
    <property type="term" value="F:nucleotidyltransferase activity"/>
    <property type="evidence" value="ECO:0007669"/>
    <property type="project" value="UniProtKB-KW"/>
</dbReference>
<dbReference type="SUPFAM" id="SSF52374">
    <property type="entry name" value="Nucleotidylyl transferase"/>
    <property type="match status" value="1"/>
</dbReference>